<protein>
    <submittedName>
        <fullName evidence="1">Cytochrome c</fullName>
    </submittedName>
</protein>
<gene>
    <name evidence="1" type="ORF">HZF10_13980</name>
</gene>
<reference evidence="1 2" key="1">
    <citation type="submission" date="2020-07" db="EMBL/GenBank/DDBJ databases">
        <authorList>
            <person name="Sun Q."/>
        </authorList>
    </citation>
    <scope>NUCLEOTIDE SEQUENCE [LARGE SCALE GENOMIC DNA]</scope>
    <source>
        <strain evidence="1 2">MAH-1</strain>
    </source>
</reference>
<accession>A0A7Y9C757</accession>
<evidence type="ECO:0000313" key="1">
    <source>
        <dbReference type="EMBL" id="NYA72034.1"/>
    </source>
</evidence>
<dbReference type="AlphaFoldDB" id="A0A7Y9C757"/>
<dbReference type="EMBL" id="JACBJI010000006">
    <property type="protein sequence ID" value="NYA72034.1"/>
    <property type="molecule type" value="Genomic_DNA"/>
</dbReference>
<organism evidence="1 2">
    <name type="scientific">Flavobacterium agri</name>
    <dbReference type="NCBI Taxonomy" id="2743471"/>
    <lineage>
        <taxon>Bacteria</taxon>
        <taxon>Pseudomonadati</taxon>
        <taxon>Bacteroidota</taxon>
        <taxon>Flavobacteriia</taxon>
        <taxon>Flavobacteriales</taxon>
        <taxon>Flavobacteriaceae</taxon>
        <taxon>Flavobacterium</taxon>
    </lineage>
</organism>
<evidence type="ECO:0000313" key="2">
    <source>
        <dbReference type="Proteomes" id="UP000535020"/>
    </source>
</evidence>
<name>A0A7Y9C757_9FLAO</name>
<comment type="caution">
    <text evidence="1">The sequence shown here is derived from an EMBL/GenBank/DDBJ whole genome shotgun (WGS) entry which is preliminary data.</text>
</comment>
<keyword evidence="2" id="KW-1185">Reference proteome</keyword>
<sequence length="113" mass="12405">MLLAPFAFLVGCTSDSTEELIDNTPVVNVTYTGNVKSIIDNNCIMCHTNPPENGAPMPLLTYENVKQAVQERGLLDRISRAQGADGMMPFGGQRLPQNVIDILVQWNEEGLNE</sequence>
<proteinExistence type="predicted"/>
<dbReference type="InterPro" id="IPR036909">
    <property type="entry name" value="Cyt_c-like_dom_sf"/>
</dbReference>
<dbReference type="Proteomes" id="UP000535020">
    <property type="component" value="Unassembled WGS sequence"/>
</dbReference>
<dbReference type="SUPFAM" id="SSF46626">
    <property type="entry name" value="Cytochrome c"/>
    <property type="match status" value="1"/>
</dbReference>
<dbReference type="GO" id="GO:0020037">
    <property type="term" value="F:heme binding"/>
    <property type="evidence" value="ECO:0007669"/>
    <property type="project" value="InterPro"/>
</dbReference>
<dbReference type="GO" id="GO:0009055">
    <property type="term" value="F:electron transfer activity"/>
    <property type="evidence" value="ECO:0007669"/>
    <property type="project" value="InterPro"/>
</dbReference>